<dbReference type="Pfam" id="PF19834">
    <property type="entry name" value="DUF6314"/>
    <property type="match status" value="1"/>
</dbReference>
<dbReference type="GeneID" id="83715018"/>
<sequence>MKLYDYFLGDWQLTGTSRILTGHATTMHGTWRFSPLSPDSLLLTENGEMIMGKTAAPLSFWREYRYQFAGDRVLVYFHDQPSGNYELYQAYRLDENGHLLVPDNTYLCALDTYDARFELDNAHFAQHTWVNGPQKDYRLDKELQRI</sequence>
<protein>
    <recommendedName>
        <fullName evidence="1">DUF6314 domain-containing protein</fullName>
    </recommendedName>
</protein>
<name>A0A0G9GJN9_LIMFE</name>
<evidence type="ECO:0000313" key="2">
    <source>
        <dbReference type="EMBL" id="AOR74971.1"/>
    </source>
</evidence>
<dbReference type="AlphaFoldDB" id="A0A0G9GJN9"/>
<dbReference type="Proteomes" id="UP000094714">
    <property type="component" value="Chromosome"/>
</dbReference>
<evidence type="ECO:0000259" key="1">
    <source>
        <dbReference type="Pfam" id="PF19834"/>
    </source>
</evidence>
<feature type="domain" description="DUF6314" evidence="1">
    <location>
        <begin position="7"/>
        <end position="143"/>
    </location>
</feature>
<dbReference type="RefSeq" id="WP_003682005.1">
    <property type="nucleotide sequence ID" value="NZ_CABJBV010000009.1"/>
</dbReference>
<dbReference type="PATRIC" id="fig|1613.112.peg.1595"/>
<dbReference type="EMBL" id="CP017151">
    <property type="protein sequence ID" value="AOR74971.1"/>
    <property type="molecule type" value="Genomic_DNA"/>
</dbReference>
<organism evidence="2 3">
    <name type="scientific">Limosilactobacillus fermentum</name>
    <name type="common">Lactobacillus fermentum</name>
    <dbReference type="NCBI Taxonomy" id="1613"/>
    <lineage>
        <taxon>Bacteria</taxon>
        <taxon>Bacillati</taxon>
        <taxon>Bacillota</taxon>
        <taxon>Bacilli</taxon>
        <taxon>Lactobacillales</taxon>
        <taxon>Lactobacillaceae</taxon>
        <taxon>Limosilactobacillus</taxon>
    </lineage>
</organism>
<accession>A0A0G9GJN9</accession>
<reference evidence="2 3" key="1">
    <citation type="submission" date="2016-09" db="EMBL/GenBank/DDBJ databases">
        <title>Genome Sequence of the Lactobacillus fermentum strain NCC2970 (CNCM I-5068).</title>
        <authorList>
            <person name="Barretto C."/>
            <person name="Ngom-Bru C."/>
            <person name="Genevaz A."/>
            <person name="Fournier C."/>
            <person name="Moine D."/>
            <person name="Kassam M."/>
            <person name="Iltis A."/>
            <person name="Sagory-Zalkind P."/>
            <person name="Faucherand G."/>
            <person name="Descombes P."/>
            <person name="Duboux S."/>
        </authorList>
    </citation>
    <scope>NUCLEOTIDE SEQUENCE [LARGE SCALE GENOMIC DNA]</scope>
    <source>
        <strain evidence="2 3">NCC2970</strain>
    </source>
</reference>
<evidence type="ECO:0000313" key="3">
    <source>
        <dbReference type="Proteomes" id="UP000094714"/>
    </source>
</evidence>
<proteinExistence type="predicted"/>
<dbReference type="InterPro" id="IPR045632">
    <property type="entry name" value="DUF6314"/>
</dbReference>
<gene>
    <name evidence="2" type="ORF">LACFE_CDS1523</name>
</gene>